<dbReference type="PANTHER" id="PTHR30590">
    <property type="entry name" value="INNER MEMBRANE PROTEIN"/>
    <property type="match status" value="1"/>
</dbReference>
<protein>
    <submittedName>
        <fullName evidence="3">DUF418 domain-containing protein</fullName>
    </submittedName>
</protein>
<feature type="transmembrane region" description="Helical" evidence="1">
    <location>
        <begin position="384"/>
        <end position="404"/>
    </location>
</feature>
<sequence length="440" mass="48298">MSEPTSPAASAGSTTEARPVAASERVTLLDALRGFALCGVFLSNAITWFSGRAMMSREQAQAQAAPLLEVIVNSVYQTLVNQKFITIFSFLFGLGFSIQMSRAAARGSSVVPLYTRRLFILLCIGAVHLIGIWMGDILHTYAMVGVLLLLFRERSNKTVLLWAVALMVAMSLVLPILQRYVPVLLHGADAAAEMAKASQADEAAHRAQLLTALSSDSWWTGVVGRFHFFVDTFLRMNRIKWMGLILSRFLFGLLAGRLLLLQAVEANRPLLRRMIGWGFGVGGLISLAGLVMSRMRAMGLLTSQDNVWPFLLNNLQEIGFLLLGAGYVGAFALLFQRERWQRAMGALAPVGRMALSQYLLQSIVSVCIYDGWGLGLIGKVPPSRVVAICFVVFAAQIALSHWWLARFRFGPAEWLWRSLTYGRAQPMRLAAGQKAADAAA</sequence>
<dbReference type="EMBL" id="CP071090">
    <property type="protein sequence ID" value="QSQ24538.1"/>
    <property type="molecule type" value="Genomic_DNA"/>
</dbReference>
<evidence type="ECO:0000313" key="3">
    <source>
        <dbReference type="EMBL" id="QSQ24538.1"/>
    </source>
</evidence>
<gene>
    <name evidence="3" type="ORF">JY651_06190</name>
</gene>
<feature type="domain" description="DUF418" evidence="2">
    <location>
        <begin position="256"/>
        <end position="422"/>
    </location>
</feature>
<dbReference type="PANTHER" id="PTHR30590:SF2">
    <property type="entry name" value="INNER MEMBRANE PROTEIN"/>
    <property type="match status" value="1"/>
</dbReference>
<evidence type="ECO:0000313" key="4">
    <source>
        <dbReference type="Proteomes" id="UP000662747"/>
    </source>
</evidence>
<keyword evidence="1" id="KW-1133">Transmembrane helix</keyword>
<dbReference type="InterPro" id="IPR007349">
    <property type="entry name" value="DUF418"/>
</dbReference>
<dbReference type="RefSeq" id="WP_206726100.1">
    <property type="nucleotide sequence ID" value="NZ_CP071090.1"/>
</dbReference>
<organism evidence="3 4">
    <name type="scientific">Pyxidicoccus parkwayensis</name>
    <dbReference type="NCBI Taxonomy" id="2813578"/>
    <lineage>
        <taxon>Bacteria</taxon>
        <taxon>Pseudomonadati</taxon>
        <taxon>Myxococcota</taxon>
        <taxon>Myxococcia</taxon>
        <taxon>Myxococcales</taxon>
        <taxon>Cystobacterineae</taxon>
        <taxon>Myxococcaceae</taxon>
        <taxon>Pyxidicoccus</taxon>
    </lineage>
</organism>
<accession>A0ABX7P137</accession>
<dbReference type="InterPro" id="IPR052529">
    <property type="entry name" value="Bact_Transport_Assoc"/>
</dbReference>
<feature type="transmembrane region" description="Helical" evidence="1">
    <location>
        <begin position="275"/>
        <end position="295"/>
    </location>
</feature>
<keyword evidence="4" id="KW-1185">Reference proteome</keyword>
<keyword evidence="1" id="KW-0472">Membrane</keyword>
<feature type="transmembrane region" description="Helical" evidence="1">
    <location>
        <begin position="315"/>
        <end position="335"/>
    </location>
</feature>
<feature type="transmembrane region" description="Helical" evidence="1">
    <location>
        <begin position="31"/>
        <end position="49"/>
    </location>
</feature>
<proteinExistence type="predicted"/>
<feature type="transmembrane region" description="Helical" evidence="1">
    <location>
        <begin position="159"/>
        <end position="177"/>
    </location>
</feature>
<keyword evidence="1" id="KW-0812">Transmembrane</keyword>
<evidence type="ECO:0000256" key="1">
    <source>
        <dbReference type="SAM" id="Phobius"/>
    </source>
</evidence>
<dbReference type="Proteomes" id="UP000662747">
    <property type="component" value="Chromosome"/>
</dbReference>
<dbReference type="Pfam" id="PF04235">
    <property type="entry name" value="DUF418"/>
    <property type="match status" value="1"/>
</dbReference>
<reference evidence="3 4" key="1">
    <citation type="submission" date="2021-02" db="EMBL/GenBank/DDBJ databases">
        <title>De Novo genome assembly of isolated myxobacteria.</title>
        <authorList>
            <person name="Stevens D.C."/>
        </authorList>
    </citation>
    <scope>NUCLEOTIDE SEQUENCE [LARGE SCALE GENOMIC DNA]</scope>
    <source>
        <strain evidence="4">SCPEA02</strain>
    </source>
</reference>
<feature type="transmembrane region" description="Helical" evidence="1">
    <location>
        <begin position="117"/>
        <end position="150"/>
    </location>
</feature>
<feature type="transmembrane region" description="Helical" evidence="1">
    <location>
        <begin position="355"/>
        <end position="372"/>
    </location>
</feature>
<name>A0ABX7P137_9BACT</name>
<feature type="transmembrane region" description="Helical" evidence="1">
    <location>
        <begin position="84"/>
        <end position="105"/>
    </location>
</feature>
<evidence type="ECO:0000259" key="2">
    <source>
        <dbReference type="Pfam" id="PF04235"/>
    </source>
</evidence>
<feature type="transmembrane region" description="Helical" evidence="1">
    <location>
        <begin position="241"/>
        <end position="263"/>
    </location>
</feature>